<dbReference type="Proteomes" id="UP001596072">
    <property type="component" value="Unassembled WGS sequence"/>
</dbReference>
<protein>
    <submittedName>
        <fullName evidence="4">Hydantoinase/oxoprolinase family protein</fullName>
    </submittedName>
</protein>
<dbReference type="EMBL" id="JBHSNS010000017">
    <property type="protein sequence ID" value="MFC5731557.1"/>
    <property type="molecule type" value="Genomic_DNA"/>
</dbReference>
<dbReference type="InterPro" id="IPR002821">
    <property type="entry name" value="Hydantoinase_A"/>
</dbReference>
<dbReference type="RefSeq" id="WP_136436761.1">
    <property type="nucleotide sequence ID" value="NZ_JBHSNS010000017.1"/>
</dbReference>
<reference evidence="5" key="1">
    <citation type="journal article" date="2019" name="Int. J. Syst. Evol. Microbiol.">
        <title>The Global Catalogue of Microorganisms (GCM) 10K type strain sequencing project: providing services to taxonomists for standard genome sequencing and annotation.</title>
        <authorList>
            <consortium name="The Broad Institute Genomics Platform"/>
            <consortium name="The Broad Institute Genome Sequencing Center for Infectious Disease"/>
            <person name="Wu L."/>
            <person name="Ma J."/>
        </authorList>
    </citation>
    <scope>NUCLEOTIDE SEQUENCE [LARGE SCALE GENOMIC DNA]</scope>
    <source>
        <strain evidence="5">YIM 94188</strain>
    </source>
</reference>
<evidence type="ECO:0000313" key="4">
    <source>
        <dbReference type="EMBL" id="MFC5731557.1"/>
    </source>
</evidence>
<dbReference type="InterPro" id="IPR008040">
    <property type="entry name" value="Hydant_A_N"/>
</dbReference>
<dbReference type="Pfam" id="PF01968">
    <property type="entry name" value="Hydantoinase_A"/>
    <property type="match status" value="1"/>
</dbReference>
<dbReference type="Pfam" id="PF05378">
    <property type="entry name" value="Hydant_A_N"/>
    <property type="match status" value="1"/>
</dbReference>
<dbReference type="PANTHER" id="PTHR11365:SF23">
    <property type="entry name" value="HYPOTHETICAL 5-OXOPROLINASE (EUROFUNG)-RELATED"/>
    <property type="match status" value="1"/>
</dbReference>
<accession>A0ABW0ZNB5</accession>
<evidence type="ECO:0000259" key="1">
    <source>
        <dbReference type="Pfam" id="PF01968"/>
    </source>
</evidence>
<gene>
    <name evidence="4" type="ORF">ACFPQB_21785</name>
</gene>
<evidence type="ECO:0000313" key="5">
    <source>
        <dbReference type="Proteomes" id="UP001596072"/>
    </source>
</evidence>
<comment type="caution">
    <text evidence="4">The sequence shown here is derived from an EMBL/GenBank/DDBJ whole genome shotgun (WGS) entry which is preliminary data.</text>
</comment>
<feature type="domain" description="Acetophenone carboxylase-like C-terminal" evidence="3">
    <location>
        <begin position="504"/>
        <end position="673"/>
    </location>
</feature>
<dbReference type="InterPro" id="IPR049517">
    <property type="entry name" value="ACX-like_C"/>
</dbReference>
<dbReference type="Pfam" id="PF19278">
    <property type="entry name" value="Hydant_A_C"/>
    <property type="match status" value="1"/>
</dbReference>
<organism evidence="4 5">
    <name type="scientific">Nocardioides vastitatis</name>
    <dbReference type="NCBI Taxonomy" id="2568655"/>
    <lineage>
        <taxon>Bacteria</taxon>
        <taxon>Bacillati</taxon>
        <taxon>Actinomycetota</taxon>
        <taxon>Actinomycetes</taxon>
        <taxon>Propionibacteriales</taxon>
        <taxon>Nocardioidaceae</taxon>
        <taxon>Nocardioides</taxon>
    </lineage>
</organism>
<dbReference type="PANTHER" id="PTHR11365">
    <property type="entry name" value="5-OXOPROLINASE RELATED"/>
    <property type="match status" value="1"/>
</dbReference>
<dbReference type="InterPro" id="IPR045079">
    <property type="entry name" value="Oxoprolinase-like"/>
</dbReference>
<feature type="domain" description="Hydantoinase/oxoprolinase N-terminal" evidence="2">
    <location>
        <begin position="4"/>
        <end position="184"/>
    </location>
</feature>
<evidence type="ECO:0000259" key="3">
    <source>
        <dbReference type="Pfam" id="PF19278"/>
    </source>
</evidence>
<keyword evidence="5" id="KW-1185">Reference proteome</keyword>
<sequence length="691" mass="74514">MTIHVGIDVGGTFTDAVAVSSAGSVRGKSLSTGDVTAGIFGALEVLQDRLGMSNDDFFAEVERFVLGNTIVTNAIDQLKFARVGLLTTRGFKDTLRIARSARGEERDPHDLAPYPSVVERRHIVEISERVDAQGRQLVPVDLAEVKAALAELVENEGVESVAVCFLWSFRNAENEKAVGELIRTSYPDLPFTLSSELTPVYREYERMVTTVLDAAVKPIVANHFENLEQRLRDAGLKVAPQIMQVHGGFLSVRETAKAPINMFNSGPVGGVAGARLLGQRIGRQRILTADMGGTSLDAAAIIDGELRILPRARIGEFPTSLTAVDIESIGAGGGSLGWIDGRGLLRVGPRSAGSNPGPVCYGRGGTEPTTTDAALVLGLINPDYYLGGTMPLDGDATKQAVAKVAEPLGLSVEAVAQGMYRLATHQMANAVRKITINRGHDPRDFTMVNFGGAMGLFAASVAQEVGLEEIVVPANAAVFSAWGLMHADAVYTEVRTTPWTFDQPAEQLEASFSELEARARAWFEAEGIPEESQDLIREADMKFAGQIFEVTSRFPNEGITEELKEQLRGQFVSDYESEFGTGTAWTESEVLLINVRVRALGRSDTAELGGDKVVTIPQEIDQYERQIISPATGEPLTVTVYRGFAAVREAEGPCILEEIDTTVYVPEGAKASMNDEGDVIVSLRSTRRLQA</sequence>
<evidence type="ECO:0000259" key="2">
    <source>
        <dbReference type="Pfam" id="PF05378"/>
    </source>
</evidence>
<proteinExistence type="predicted"/>
<feature type="domain" description="Hydantoinase A/oxoprolinase" evidence="1">
    <location>
        <begin position="206"/>
        <end position="490"/>
    </location>
</feature>
<name>A0ABW0ZNB5_9ACTN</name>